<dbReference type="SUPFAM" id="SSF64376">
    <property type="entry name" value="YlxR-like"/>
    <property type="match status" value="1"/>
</dbReference>
<dbReference type="AlphaFoldDB" id="A0A5B2X5I1"/>
<sequence>MRRPADRPRRVLRHPVRLTERNEIDFAVVQRQGSVPTHIGPARTCVGCRARTLSSELLRVVVVDGALAPDIQRRLPGRGAWLHPDQECLRLAERRRAFPRALRVPGPLEVTGVRSYLEQLADVRKAQGPTQGQQEVRKQVDPS</sequence>
<protein>
    <submittedName>
        <fullName evidence="2">YlxR family protein</fullName>
    </submittedName>
</protein>
<evidence type="ECO:0000313" key="3">
    <source>
        <dbReference type="Proteomes" id="UP000323454"/>
    </source>
</evidence>
<keyword evidence="3" id="KW-1185">Reference proteome</keyword>
<dbReference type="InterPro" id="IPR035931">
    <property type="entry name" value="YlxR-like_sf"/>
</dbReference>
<dbReference type="PANTHER" id="PTHR34215:SF1">
    <property type="entry name" value="YLXR DOMAIN-CONTAINING PROTEIN"/>
    <property type="match status" value="1"/>
</dbReference>
<dbReference type="InterPro" id="IPR007393">
    <property type="entry name" value="YlxR_dom"/>
</dbReference>
<dbReference type="RefSeq" id="WP_149851594.1">
    <property type="nucleotide sequence ID" value="NZ_VUOB01000041.1"/>
</dbReference>
<proteinExistence type="predicted"/>
<reference evidence="2 3" key="1">
    <citation type="submission" date="2019-09" db="EMBL/GenBank/DDBJ databases">
        <title>Goodfellowia gen. nov., a new genus of the Pseudonocardineae related to Actinoalloteichus, containing Goodfellowia coeruleoviolacea gen. nov., comb. nov. gen. nov., comb. nov.</title>
        <authorList>
            <person name="Labeda D."/>
        </authorList>
    </citation>
    <scope>NUCLEOTIDE SEQUENCE [LARGE SCALE GENOMIC DNA]</scope>
    <source>
        <strain evidence="2 3">AN110305</strain>
    </source>
</reference>
<reference evidence="2 3" key="2">
    <citation type="submission" date="2019-09" db="EMBL/GenBank/DDBJ databases">
        <authorList>
            <person name="Jin C."/>
        </authorList>
    </citation>
    <scope>NUCLEOTIDE SEQUENCE [LARGE SCALE GENOMIC DNA]</scope>
    <source>
        <strain evidence="2 3">AN110305</strain>
    </source>
</reference>
<dbReference type="Pfam" id="PF04296">
    <property type="entry name" value="YlxR"/>
    <property type="match status" value="1"/>
</dbReference>
<name>A0A5B2X5I1_9PSEU</name>
<feature type="domain" description="YlxR" evidence="1">
    <location>
        <begin position="43"/>
        <end position="107"/>
    </location>
</feature>
<evidence type="ECO:0000259" key="1">
    <source>
        <dbReference type="Pfam" id="PF04296"/>
    </source>
</evidence>
<dbReference type="EMBL" id="VUOB01000041">
    <property type="protein sequence ID" value="KAA2258597.1"/>
    <property type="molecule type" value="Genomic_DNA"/>
</dbReference>
<comment type="caution">
    <text evidence="2">The sequence shown here is derived from an EMBL/GenBank/DDBJ whole genome shotgun (WGS) entry which is preliminary data.</text>
</comment>
<gene>
    <name evidence="2" type="ORF">F0L68_22350</name>
</gene>
<organism evidence="2 3">
    <name type="scientific">Solihabitans fulvus</name>
    <dbReference type="NCBI Taxonomy" id="1892852"/>
    <lineage>
        <taxon>Bacteria</taxon>
        <taxon>Bacillati</taxon>
        <taxon>Actinomycetota</taxon>
        <taxon>Actinomycetes</taxon>
        <taxon>Pseudonocardiales</taxon>
        <taxon>Pseudonocardiaceae</taxon>
        <taxon>Solihabitans</taxon>
    </lineage>
</organism>
<accession>A0A5B2X5I1</accession>
<dbReference type="InterPro" id="IPR037465">
    <property type="entry name" value="YlxR"/>
</dbReference>
<dbReference type="OrthoDB" id="5244965at2"/>
<dbReference type="Proteomes" id="UP000323454">
    <property type="component" value="Unassembled WGS sequence"/>
</dbReference>
<dbReference type="Gene3D" id="3.30.1230.10">
    <property type="entry name" value="YlxR-like"/>
    <property type="match status" value="1"/>
</dbReference>
<evidence type="ECO:0000313" key="2">
    <source>
        <dbReference type="EMBL" id="KAA2258597.1"/>
    </source>
</evidence>
<dbReference type="PANTHER" id="PTHR34215">
    <property type="entry name" value="BLL0784 PROTEIN"/>
    <property type="match status" value="1"/>
</dbReference>